<evidence type="ECO:0000313" key="1">
    <source>
        <dbReference type="EMBL" id="HIU12784.1"/>
    </source>
</evidence>
<gene>
    <name evidence="1" type="ORF">IAD15_01765</name>
</gene>
<evidence type="ECO:0000313" key="2">
    <source>
        <dbReference type="Proteomes" id="UP000824175"/>
    </source>
</evidence>
<protein>
    <submittedName>
        <fullName evidence="1">Uncharacterized protein</fullName>
    </submittedName>
</protein>
<dbReference type="Proteomes" id="UP000824175">
    <property type="component" value="Unassembled WGS sequence"/>
</dbReference>
<name>A0A9D1HNU8_9FIRM</name>
<accession>A0A9D1HNU8</accession>
<dbReference type="AlphaFoldDB" id="A0A9D1HNU8"/>
<comment type="caution">
    <text evidence="1">The sequence shown here is derived from an EMBL/GenBank/DDBJ whole genome shotgun (WGS) entry which is preliminary data.</text>
</comment>
<reference evidence="1" key="1">
    <citation type="submission" date="2020-10" db="EMBL/GenBank/DDBJ databases">
        <authorList>
            <person name="Gilroy R."/>
        </authorList>
    </citation>
    <scope>NUCLEOTIDE SEQUENCE</scope>
    <source>
        <strain evidence="1">CHK195-11698</strain>
    </source>
</reference>
<sequence length="182" mass="21274">MSKPNDEQLDDFFKSIDDNLESLADFSQNIKQKLDDSLQKSGYASWSEMFEKGLDSLTRQVSPLSGQTDFNAPKAVVDRSTFIQGELAKIRYDMRHRGAFRDGHLTALHQYASQLLESNLDTHYLRHILHGEIQRQEKNRSHRRDRYQEGYKQALKDLIEIINNSDIYMMSKVRDELHHQTS</sequence>
<organism evidence="1 2">
    <name type="scientific">Candidatus Fimiplasma intestinipullorum</name>
    <dbReference type="NCBI Taxonomy" id="2840825"/>
    <lineage>
        <taxon>Bacteria</taxon>
        <taxon>Bacillati</taxon>
        <taxon>Bacillota</taxon>
        <taxon>Clostridia</taxon>
        <taxon>Eubacteriales</taxon>
        <taxon>Candidatus Fimiplasma</taxon>
    </lineage>
</organism>
<proteinExistence type="predicted"/>
<dbReference type="EMBL" id="DVMJ01000012">
    <property type="protein sequence ID" value="HIU12784.1"/>
    <property type="molecule type" value="Genomic_DNA"/>
</dbReference>
<reference evidence="1" key="2">
    <citation type="journal article" date="2021" name="PeerJ">
        <title>Extensive microbial diversity within the chicken gut microbiome revealed by metagenomics and culture.</title>
        <authorList>
            <person name="Gilroy R."/>
            <person name="Ravi A."/>
            <person name="Getino M."/>
            <person name="Pursley I."/>
            <person name="Horton D.L."/>
            <person name="Alikhan N.F."/>
            <person name="Baker D."/>
            <person name="Gharbi K."/>
            <person name="Hall N."/>
            <person name="Watson M."/>
            <person name="Adriaenssens E.M."/>
            <person name="Foster-Nyarko E."/>
            <person name="Jarju S."/>
            <person name="Secka A."/>
            <person name="Antonio M."/>
            <person name="Oren A."/>
            <person name="Chaudhuri R.R."/>
            <person name="La Ragione R."/>
            <person name="Hildebrand F."/>
            <person name="Pallen M.J."/>
        </authorList>
    </citation>
    <scope>NUCLEOTIDE SEQUENCE</scope>
    <source>
        <strain evidence="1">CHK195-11698</strain>
    </source>
</reference>